<protein>
    <submittedName>
        <fullName evidence="1">Type IX secretion system membrane protein PorP/SprF</fullName>
    </submittedName>
</protein>
<dbReference type="NCBIfam" id="TIGR03519">
    <property type="entry name" value="T9SS_PorP_fam"/>
    <property type="match status" value="1"/>
</dbReference>
<gene>
    <name evidence="1" type="ORF">GCM10023091_17940</name>
</gene>
<keyword evidence="2" id="KW-1185">Reference proteome</keyword>
<dbReference type="EMBL" id="BAABEY010000018">
    <property type="protein sequence ID" value="GAA4437987.1"/>
    <property type="molecule type" value="Genomic_DNA"/>
</dbReference>
<accession>A0ABP8LWA2</accession>
<sequence length="274" mass="30571">MGQKEVMFDQYIEAPIAINPAYTGMQEHFNLNILLRRRWFSIPSAPVTPTLYADGTIANGRVGLGFSAINDQMSPFSTTGFYGSTSYIHTTHSGWKFSLGVQGGINVLPVYGNGFSGRKVMGSFGVGAWAQNDRFYVGLSKPELLSLNFGTQQNSWNYNLPLYGTTGGKIDLNEDFVLVPNGTVIFSGNFRNEVHIGTKLWYNKMISAGAYFRSGEVNRFHFVAEVQIGKNIRVGYAYDSRTVESRYNVVGVGVPGMHELIFRFVPNPVRFNYY</sequence>
<dbReference type="InterPro" id="IPR019861">
    <property type="entry name" value="PorP/SprF_Bacteroidetes"/>
</dbReference>
<evidence type="ECO:0000313" key="2">
    <source>
        <dbReference type="Proteomes" id="UP001501508"/>
    </source>
</evidence>
<name>A0ABP8LWA2_9BACT</name>
<comment type="caution">
    <text evidence="1">The sequence shown here is derived from an EMBL/GenBank/DDBJ whole genome shotgun (WGS) entry which is preliminary data.</text>
</comment>
<dbReference type="Proteomes" id="UP001501508">
    <property type="component" value="Unassembled WGS sequence"/>
</dbReference>
<organism evidence="1 2">
    <name type="scientific">Ravibacter arvi</name>
    <dbReference type="NCBI Taxonomy" id="2051041"/>
    <lineage>
        <taxon>Bacteria</taxon>
        <taxon>Pseudomonadati</taxon>
        <taxon>Bacteroidota</taxon>
        <taxon>Cytophagia</taxon>
        <taxon>Cytophagales</taxon>
        <taxon>Spirosomataceae</taxon>
        <taxon>Ravibacter</taxon>
    </lineage>
</organism>
<evidence type="ECO:0000313" key="1">
    <source>
        <dbReference type="EMBL" id="GAA4437987.1"/>
    </source>
</evidence>
<reference evidence="2" key="1">
    <citation type="journal article" date="2019" name="Int. J. Syst. Evol. Microbiol.">
        <title>The Global Catalogue of Microorganisms (GCM) 10K type strain sequencing project: providing services to taxonomists for standard genome sequencing and annotation.</title>
        <authorList>
            <consortium name="The Broad Institute Genomics Platform"/>
            <consortium name="The Broad Institute Genome Sequencing Center for Infectious Disease"/>
            <person name="Wu L."/>
            <person name="Ma J."/>
        </authorList>
    </citation>
    <scope>NUCLEOTIDE SEQUENCE [LARGE SCALE GENOMIC DNA]</scope>
    <source>
        <strain evidence="2">JCM 31920</strain>
    </source>
</reference>
<dbReference type="Pfam" id="PF11751">
    <property type="entry name" value="PorP_SprF"/>
    <property type="match status" value="1"/>
</dbReference>
<proteinExistence type="predicted"/>